<dbReference type="PIRSF" id="PIRSF006603">
    <property type="entry name" value="DinF"/>
    <property type="match status" value="1"/>
</dbReference>
<feature type="transmembrane region" description="Helical" evidence="10">
    <location>
        <begin position="272"/>
        <end position="296"/>
    </location>
</feature>
<evidence type="ECO:0000256" key="5">
    <source>
        <dbReference type="ARBA" id="ARBA00022692"/>
    </source>
</evidence>
<feature type="transmembrane region" description="Helical" evidence="10">
    <location>
        <begin position="128"/>
        <end position="147"/>
    </location>
</feature>
<keyword evidence="2" id="KW-0813">Transport</keyword>
<dbReference type="Pfam" id="PF01554">
    <property type="entry name" value="MatE"/>
    <property type="match status" value="2"/>
</dbReference>
<keyword evidence="6 10" id="KW-1133">Transmembrane helix</keyword>
<dbReference type="OrthoDB" id="9780160at2"/>
<dbReference type="PANTHER" id="PTHR43298:SF2">
    <property type="entry name" value="FMN_FAD EXPORTER YEEO-RELATED"/>
    <property type="match status" value="1"/>
</dbReference>
<feature type="transmembrane region" description="Helical" evidence="10">
    <location>
        <begin position="241"/>
        <end position="266"/>
    </location>
</feature>
<feature type="transmembrane region" description="Helical" evidence="10">
    <location>
        <begin position="12"/>
        <end position="32"/>
    </location>
</feature>
<dbReference type="PANTHER" id="PTHR43298">
    <property type="entry name" value="MULTIDRUG RESISTANCE PROTEIN NORM-RELATED"/>
    <property type="match status" value="1"/>
</dbReference>
<evidence type="ECO:0000313" key="11">
    <source>
        <dbReference type="EMBL" id="SDJ41912.1"/>
    </source>
</evidence>
<comment type="subcellular location">
    <subcellularLocation>
        <location evidence="1">Cell inner membrane</location>
        <topology evidence="1">Multi-pass membrane protein</topology>
    </subcellularLocation>
</comment>
<dbReference type="GO" id="GO:0042910">
    <property type="term" value="F:xenobiotic transmembrane transporter activity"/>
    <property type="evidence" value="ECO:0007669"/>
    <property type="project" value="InterPro"/>
</dbReference>
<feature type="transmembrane region" description="Helical" evidence="10">
    <location>
        <begin position="393"/>
        <end position="415"/>
    </location>
</feature>
<dbReference type="GO" id="GO:0005886">
    <property type="term" value="C:plasma membrane"/>
    <property type="evidence" value="ECO:0007669"/>
    <property type="project" value="UniProtKB-SubCell"/>
</dbReference>
<dbReference type="STRING" id="137658.SAMN05216186_101397"/>
<dbReference type="Proteomes" id="UP000198706">
    <property type="component" value="Unassembled WGS sequence"/>
</dbReference>
<keyword evidence="7" id="KW-0406">Ion transport</keyword>
<evidence type="ECO:0000256" key="9">
    <source>
        <dbReference type="ARBA" id="ARBA00031636"/>
    </source>
</evidence>
<dbReference type="AlphaFoldDB" id="A0A1G8TK08"/>
<evidence type="ECO:0000256" key="10">
    <source>
        <dbReference type="SAM" id="Phobius"/>
    </source>
</evidence>
<dbReference type="GO" id="GO:0015297">
    <property type="term" value="F:antiporter activity"/>
    <property type="evidence" value="ECO:0007669"/>
    <property type="project" value="UniProtKB-KW"/>
</dbReference>
<feature type="transmembrane region" description="Helical" evidence="10">
    <location>
        <begin position="159"/>
        <end position="183"/>
    </location>
</feature>
<feature type="transmembrane region" description="Helical" evidence="10">
    <location>
        <begin position="87"/>
        <end position="108"/>
    </location>
</feature>
<keyword evidence="4" id="KW-1003">Cell membrane</keyword>
<dbReference type="CDD" id="cd13131">
    <property type="entry name" value="MATE_NorM_like"/>
    <property type="match status" value="1"/>
</dbReference>
<dbReference type="RefSeq" id="WP_084333348.1">
    <property type="nucleotide sequence ID" value="NZ_FNFD01000001.1"/>
</dbReference>
<evidence type="ECO:0000256" key="6">
    <source>
        <dbReference type="ARBA" id="ARBA00022989"/>
    </source>
</evidence>
<feature type="transmembrane region" description="Helical" evidence="10">
    <location>
        <begin position="189"/>
        <end position="209"/>
    </location>
</feature>
<dbReference type="InterPro" id="IPR050222">
    <property type="entry name" value="MATE_MdtK"/>
</dbReference>
<sequence>MTQPLRNELRAILHLAGPLIAAQLAHVLMVFTDTVMMGLLGPDALAGGGLGAASYSFVSIFCVGVLASVGNLVAIRHGAGDALGAARLAQTGLWLGWGLALVAGLLLWNLQPLLLRFGQAPDSVEGAMQFLSTLVFALPGYLSFMTLRGFTSAIGRAGPVMAISIGGALANVVLNYALIQGWFGLPRLGLAGIGLVTALVMNGMALLLARHIARHPAYDVYPLIAGLWRPSRAALGELLRLGLPIGGTYAVESGLFAFSALCMGALGSTQLAAHQIAIQSVYVAFMVPVGISYAVTFRIGQHYGAGRLLDARRAGRLGIVFGAACMLGFAALFWLAPAWVVGLFLDGADPAFHDVFELAVALLAVAAWFELFDGTQTIAMGAIRGLKDAKTTFWVGLACYWLVGAPAAWLLAFPLGWGATGVWWGLALGLACAALGLTLGFEWKTSRLLDPERGDATDARAALL</sequence>
<dbReference type="InterPro" id="IPR002528">
    <property type="entry name" value="MATE_fam"/>
</dbReference>
<keyword evidence="8 10" id="KW-0472">Membrane</keyword>
<evidence type="ECO:0000256" key="2">
    <source>
        <dbReference type="ARBA" id="ARBA00022448"/>
    </source>
</evidence>
<feature type="transmembrane region" description="Helical" evidence="10">
    <location>
        <begin position="317"/>
        <end position="345"/>
    </location>
</feature>
<proteinExistence type="predicted"/>
<evidence type="ECO:0000256" key="7">
    <source>
        <dbReference type="ARBA" id="ARBA00023065"/>
    </source>
</evidence>
<feature type="transmembrane region" description="Helical" evidence="10">
    <location>
        <begin position="351"/>
        <end position="372"/>
    </location>
</feature>
<feature type="transmembrane region" description="Helical" evidence="10">
    <location>
        <begin position="421"/>
        <end position="441"/>
    </location>
</feature>
<keyword evidence="5 10" id="KW-0812">Transmembrane</keyword>
<feature type="transmembrane region" description="Helical" evidence="10">
    <location>
        <begin position="52"/>
        <end position="75"/>
    </location>
</feature>
<evidence type="ECO:0000256" key="1">
    <source>
        <dbReference type="ARBA" id="ARBA00004429"/>
    </source>
</evidence>
<reference evidence="11 12" key="1">
    <citation type="submission" date="2016-10" db="EMBL/GenBank/DDBJ databases">
        <authorList>
            <person name="de Groot N.N."/>
        </authorList>
    </citation>
    <scope>NUCLEOTIDE SEQUENCE [LARGE SCALE GENOMIC DNA]</scope>
    <source>
        <strain evidence="11 12">JCM 21544</strain>
    </source>
</reference>
<organism evidence="11 12">
    <name type="scientific">Pseudomonas indica</name>
    <dbReference type="NCBI Taxonomy" id="137658"/>
    <lineage>
        <taxon>Bacteria</taxon>
        <taxon>Pseudomonadati</taxon>
        <taxon>Pseudomonadota</taxon>
        <taxon>Gammaproteobacteria</taxon>
        <taxon>Pseudomonadales</taxon>
        <taxon>Pseudomonadaceae</taxon>
        <taxon>Pseudomonas</taxon>
    </lineage>
</organism>
<dbReference type="InterPro" id="IPR048279">
    <property type="entry name" value="MdtK-like"/>
</dbReference>
<protein>
    <recommendedName>
        <fullName evidence="9">Multidrug-efflux transporter</fullName>
    </recommendedName>
</protein>
<accession>A0A1G8TK08</accession>
<keyword evidence="12" id="KW-1185">Reference proteome</keyword>
<evidence type="ECO:0000256" key="3">
    <source>
        <dbReference type="ARBA" id="ARBA00022449"/>
    </source>
</evidence>
<evidence type="ECO:0000313" key="12">
    <source>
        <dbReference type="Proteomes" id="UP000198706"/>
    </source>
</evidence>
<keyword evidence="3" id="KW-0050">Antiport</keyword>
<dbReference type="NCBIfam" id="NF001214">
    <property type="entry name" value="PRK00187.1"/>
    <property type="match status" value="1"/>
</dbReference>
<dbReference type="EMBL" id="FNFD01000001">
    <property type="protein sequence ID" value="SDJ41912.1"/>
    <property type="molecule type" value="Genomic_DNA"/>
</dbReference>
<evidence type="ECO:0000256" key="4">
    <source>
        <dbReference type="ARBA" id="ARBA00022475"/>
    </source>
</evidence>
<gene>
    <name evidence="11" type="ORF">SAMN05216186_101397</name>
</gene>
<evidence type="ECO:0000256" key="8">
    <source>
        <dbReference type="ARBA" id="ARBA00023136"/>
    </source>
</evidence>
<name>A0A1G8TK08_9PSED</name>
<dbReference type="GO" id="GO:0006811">
    <property type="term" value="P:monoatomic ion transport"/>
    <property type="evidence" value="ECO:0007669"/>
    <property type="project" value="UniProtKB-KW"/>
</dbReference>
<dbReference type="NCBIfam" id="TIGR00797">
    <property type="entry name" value="matE"/>
    <property type="match status" value="1"/>
</dbReference>